<reference evidence="1 2" key="1">
    <citation type="submission" date="2016-03" db="EMBL/GenBank/DDBJ databases">
        <title>Whole genome sequencing of Grifola frondosa 9006-11.</title>
        <authorList>
            <person name="Min B."/>
            <person name="Park H."/>
            <person name="Kim J.-G."/>
            <person name="Cho H."/>
            <person name="Oh Y.-L."/>
            <person name="Kong W.-S."/>
            <person name="Choi I.-G."/>
        </authorList>
    </citation>
    <scope>NUCLEOTIDE SEQUENCE [LARGE SCALE GENOMIC DNA]</scope>
    <source>
        <strain evidence="1 2">9006-11</strain>
    </source>
</reference>
<keyword evidence="2" id="KW-1185">Reference proteome</keyword>
<sequence>MLSLSVADDKTKGVITALLSGLAYAFPQTRPNTDPASALSRDRCVEHYTQPHVPGESPRRELHHHRDLLQPHSAEHQYYIALYTACSIYVDDHGAADPVSVGEFSQRFANDRKQLDPVFDCYAALLQNAQALWPAVAANAIVRAALEFKTAVYVECTTGKMAVSPSIIPTISA</sequence>
<dbReference type="OMA" id="PRRELHH"/>
<proteinExistence type="predicted"/>
<dbReference type="InterPro" id="IPR008949">
    <property type="entry name" value="Isoprenoid_synthase_dom_sf"/>
</dbReference>
<dbReference type="OrthoDB" id="2998174at2759"/>
<accession>A0A1C7LQ22</accession>
<dbReference type="Gene3D" id="1.10.600.10">
    <property type="entry name" value="Farnesyl Diphosphate Synthase"/>
    <property type="match status" value="1"/>
</dbReference>
<dbReference type="EMBL" id="LUGG01000027">
    <property type="protein sequence ID" value="OBZ66813.1"/>
    <property type="molecule type" value="Genomic_DNA"/>
</dbReference>
<dbReference type="STRING" id="5627.A0A1C7LQ22"/>
<evidence type="ECO:0000313" key="1">
    <source>
        <dbReference type="EMBL" id="OBZ66813.1"/>
    </source>
</evidence>
<dbReference type="Proteomes" id="UP000092993">
    <property type="component" value="Unassembled WGS sequence"/>
</dbReference>
<comment type="caution">
    <text evidence="1">The sequence shown here is derived from an EMBL/GenBank/DDBJ whole genome shotgun (WGS) entry which is preliminary data.</text>
</comment>
<gene>
    <name evidence="1" type="ORF">A0H81_13337</name>
</gene>
<organism evidence="1 2">
    <name type="scientific">Grifola frondosa</name>
    <name type="common">Maitake</name>
    <name type="synonym">Polyporus frondosus</name>
    <dbReference type="NCBI Taxonomy" id="5627"/>
    <lineage>
        <taxon>Eukaryota</taxon>
        <taxon>Fungi</taxon>
        <taxon>Dikarya</taxon>
        <taxon>Basidiomycota</taxon>
        <taxon>Agaricomycotina</taxon>
        <taxon>Agaricomycetes</taxon>
        <taxon>Polyporales</taxon>
        <taxon>Grifolaceae</taxon>
        <taxon>Grifola</taxon>
    </lineage>
</organism>
<dbReference type="AlphaFoldDB" id="A0A1C7LQ22"/>
<name>A0A1C7LQ22_GRIFR</name>
<evidence type="ECO:0000313" key="2">
    <source>
        <dbReference type="Proteomes" id="UP000092993"/>
    </source>
</evidence>
<protein>
    <submittedName>
        <fullName evidence="1">Uncharacterized protein</fullName>
    </submittedName>
</protein>